<dbReference type="HOGENOM" id="CLU_078821_0_0_1"/>
<comment type="subcellular location">
    <subcellularLocation>
        <location evidence="2">Cytoplasm</location>
    </subcellularLocation>
    <subcellularLocation>
        <location evidence="1">Peroxisome</location>
    </subcellularLocation>
</comment>
<accession>A7TEW7</accession>
<keyword evidence="3" id="KW-0963">Cytoplasm</keyword>
<dbReference type="Pfam" id="PF25098">
    <property type="entry name" value="PEX18_PEX21_C"/>
    <property type="match status" value="1"/>
</dbReference>
<dbReference type="FunCoup" id="A7TEW7">
    <property type="interactions" value="38"/>
</dbReference>
<organism evidence="8">
    <name type="scientific">Vanderwaltozyma polyspora (strain ATCC 22028 / DSM 70294 / BCRC 21397 / CBS 2163 / NBRC 10782 / NRRL Y-8283 / UCD 57-17)</name>
    <name type="common">Kluyveromyces polysporus</name>
    <dbReference type="NCBI Taxonomy" id="436907"/>
    <lineage>
        <taxon>Eukaryota</taxon>
        <taxon>Fungi</taxon>
        <taxon>Dikarya</taxon>
        <taxon>Ascomycota</taxon>
        <taxon>Saccharomycotina</taxon>
        <taxon>Saccharomycetes</taxon>
        <taxon>Saccharomycetales</taxon>
        <taxon>Saccharomycetaceae</taxon>
        <taxon>Vanderwaltozyma</taxon>
    </lineage>
</organism>
<dbReference type="STRING" id="436907.A7TEW7"/>
<evidence type="ECO:0000259" key="6">
    <source>
        <dbReference type="Pfam" id="PF25098"/>
    </source>
</evidence>
<name>A7TEW7_VANPO</name>
<proteinExistence type="predicted"/>
<dbReference type="InParanoid" id="A7TEW7"/>
<dbReference type="Proteomes" id="UP000000267">
    <property type="component" value="Unassembled WGS sequence"/>
</dbReference>
<sequence length="283" mass="32302">MSSVCQSNPLQQFARKGEQATGRWRLNEGRVQNRGGESIQNSVENEFLRNDESLSIRGGNQPHNMFGRAPAQMGHSSGVVEKESWLNEFSKIAIKDPLEFSDRYKQLYSNYETRQTVTSMHNQGYYQPMSNMNLHVQQNWSMMEGQINQSMNSQETAHIDQAHNDLDMYLEKEFNDIELELQELDEHSHSEFASGVQEQQKFKEIATDIVDTCITNNKNSTMTSKLAKSKFMGLMMQISDGEVTLKIDEHPDANTNAKELYSTKTGKTVGNDFHDIQDTISDI</sequence>
<evidence type="ECO:0000313" key="8">
    <source>
        <dbReference type="Proteomes" id="UP000000267"/>
    </source>
</evidence>
<dbReference type="GO" id="GO:0005777">
    <property type="term" value="C:peroxisome"/>
    <property type="evidence" value="ECO:0007669"/>
    <property type="project" value="UniProtKB-SubCell"/>
</dbReference>
<dbReference type="PhylomeDB" id="A7TEW7"/>
<dbReference type="RefSeq" id="XP_001647071.1">
    <property type="nucleotide sequence ID" value="XM_001647021.1"/>
</dbReference>
<dbReference type="AlphaFoldDB" id="A7TEW7"/>
<evidence type="ECO:0000256" key="3">
    <source>
        <dbReference type="ARBA" id="ARBA00022490"/>
    </source>
</evidence>
<gene>
    <name evidence="7" type="ORF">Kpol_1050p71</name>
</gene>
<dbReference type="Gene3D" id="6.10.280.230">
    <property type="match status" value="1"/>
</dbReference>
<dbReference type="GeneID" id="5547546"/>
<feature type="domain" description="PEX18/PEX21 C-terminal" evidence="6">
    <location>
        <begin position="197"/>
        <end position="266"/>
    </location>
</feature>
<evidence type="ECO:0000256" key="5">
    <source>
        <dbReference type="ARBA" id="ARBA00023140"/>
    </source>
</evidence>
<keyword evidence="4" id="KW-0832">Ubl conjugation</keyword>
<reference evidence="7 8" key="1">
    <citation type="journal article" date="2007" name="Proc. Natl. Acad. Sci. U.S.A.">
        <title>Independent sorting-out of thousands of duplicated gene pairs in two yeast species descended from a whole-genome duplication.</title>
        <authorList>
            <person name="Scannell D.R."/>
            <person name="Frank A.C."/>
            <person name="Conant G.C."/>
            <person name="Byrne K.P."/>
            <person name="Woolfit M."/>
            <person name="Wolfe K.H."/>
        </authorList>
    </citation>
    <scope>NUCLEOTIDE SEQUENCE [LARGE SCALE GENOMIC DNA]</scope>
    <source>
        <strain evidence="8">ATCC 22028 / DSM 70294 / BCRC 21397 / CBS 2163 / NBRC 10782 / NRRL Y-8283 / UCD 57-17</strain>
    </source>
</reference>
<evidence type="ECO:0000256" key="4">
    <source>
        <dbReference type="ARBA" id="ARBA00022843"/>
    </source>
</evidence>
<evidence type="ECO:0000313" key="7">
    <source>
        <dbReference type="EMBL" id="EDO19213.1"/>
    </source>
</evidence>
<keyword evidence="5" id="KW-0576">Peroxisome</keyword>
<dbReference type="InterPro" id="IPR056940">
    <property type="entry name" value="PEX18_PEX21_C"/>
</dbReference>
<dbReference type="eggNOG" id="ENOG502S8JP">
    <property type="taxonomic scope" value="Eukaryota"/>
</dbReference>
<dbReference type="OMA" id="NENSTIM"/>
<dbReference type="KEGG" id="vpo:Kpol_1050p71"/>
<evidence type="ECO:0000256" key="2">
    <source>
        <dbReference type="ARBA" id="ARBA00004496"/>
    </source>
</evidence>
<evidence type="ECO:0000256" key="1">
    <source>
        <dbReference type="ARBA" id="ARBA00004275"/>
    </source>
</evidence>
<keyword evidence="8" id="KW-1185">Reference proteome</keyword>
<dbReference type="EMBL" id="DS480381">
    <property type="protein sequence ID" value="EDO19213.1"/>
    <property type="molecule type" value="Genomic_DNA"/>
</dbReference>
<protein>
    <recommendedName>
        <fullName evidence="6">PEX18/PEX21 C-terminal domain-containing protein</fullName>
    </recommendedName>
</protein>
<dbReference type="OrthoDB" id="4035272at2759"/>